<comment type="caution">
    <text evidence="1">The sequence shown here is derived from an EMBL/GenBank/DDBJ whole genome shotgun (WGS) entry which is preliminary data.</text>
</comment>
<evidence type="ECO:0000313" key="1">
    <source>
        <dbReference type="EMBL" id="KAL3392141.1"/>
    </source>
</evidence>
<dbReference type="Proteomes" id="UP001627154">
    <property type="component" value="Unassembled WGS sequence"/>
</dbReference>
<sequence>MLLEEQRDVTTTVLRCEFYRCTWTHAHTHTHTHTHTHVAEIVTRTGAGEGGYKRYNSSLFHTRTCLFFNDYAMALPGFVVKWY</sequence>
<dbReference type="AlphaFoldDB" id="A0ABD2WHT8"/>
<protein>
    <submittedName>
        <fullName evidence="1">Uncharacterized protein</fullName>
    </submittedName>
</protein>
<gene>
    <name evidence="1" type="ORF">TKK_013452</name>
</gene>
<organism evidence="1 2">
    <name type="scientific">Trichogramma kaykai</name>
    <dbReference type="NCBI Taxonomy" id="54128"/>
    <lineage>
        <taxon>Eukaryota</taxon>
        <taxon>Metazoa</taxon>
        <taxon>Ecdysozoa</taxon>
        <taxon>Arthropoda</taxon>
        <taxon>Hexapoda</taxon>
        <taxon>Insecta</taxon>
        <taxon>Pterygota</taxon>
        <taxon>Neoptera</taxon>
        <taxon>Endopterygota</taxon>
        <taxon>Hymenoptera</taxon>
        <taxon>Apocrita</taxon>
        <taxon>Proctotrupomorpha</taxon>
        <taxon>Chalcidoidea</taxon>
        <taxon>Trichogrammatidae</taxon>
        <taxon>Trichogramma</taxon>
    </lineage>
</organism>
<evidence type="ECO:0000313" key="2">
    <source>
        <dbReference type="Proteomes" id="UP001627154"/>
    </source>
</evidence>
<name>A0ABD2WHT8_9HYME</name>
<reference evidence="1 2" key="1">
    <citation type="journal article" date="2024" name="bioRxiv">
        <title>A reference genome for Trichogramma kaykai: A tiny desert-dwelling parasitoid wasp with competing sex-ratio distorters.</title>
        <authorList>
            <person name="Culotta J."/>
            <person name="Lindsey A.R."/>
        </authorList>
    </citation>
    <scope>NUCLEOTIDE SEQUENCE [LARGE SCALE GENOMIC DNA]</scope>
    <source>
        <strain evidence="1 2">KSX58</strain>
    </source>
</reference>
<dbReference type="EMBL" id="JBJJXI010000107">
    <property type="protein sequence ID" value="KAL3392141.1"/>
    <property type="molecule type" value="Genomic_DNA"/>
</dbReference>
<proteinExistence type="predicted"/>
<keyword evidence="2" id="KW-1185">Reference proteome</keyword>
<accession>A0ABD2WHT8</accession>